<evidence type="ECO:0000256" key="1">
    <source>
        <dbReference type="RuleBase" id="RU369095"/>
    </source>
</evidence>
<comment type="function">
    <text evidence="1">Specifically recognizes and binds N6-methyladenosine (m6A)-containing RNAs, and regulates mRNA stability. M6A is a modification present at internal sites of mRNAs and some non-coding RNAs and plays a role in mRNA stability and processing.</text>
</comment>
<dbReference type="GO" id="GO:0005737">
    <property type="term" value="C:cytoplasm"/>
    <property type="evidence" value="ECO:0007669"/>
    <property type="project" value="TreeGrafter"/>
</dbReference>
<feature type="region of interest" description="Disordered" evidence="2">
    <location>
        <begin position="345"/>
        <end position="374"/>
    </location>
</feature>
<dbReference type="AlphaFoldDB" id="A0AAQ3JP32"/>
<keyword evidence="5" id="KW-1185">Reference proteome</keyword>
<evidence type="ECO:0000256" key="2">
    <source>
        <dbReference type="SAM" id="MobiDB-lite"/>
    </source>
</evidence>
<dbReference type="Pfam" id="PF04146">
    <property type="entry name" value="YTH"/>
    <property type="match status" value="1"/>
</dbReference>
<dbReference type="PANTHER" id="PTHR12357">
    <property type="entry name" value="YTH YT521-B HOMOLOGY DOMAIN-CONTAINING"/>
    <property type="match status" value="1"/>
</dbReference>
<keyword evidence="1" id="KW-0694">RNA-binding</keyword>
<accession>A0AAQ3JP32</accession>
<proteinExistence type="inferred from homology"/>
<name>A0AAQ3JP32_9LILI</name>
<dbReference type="Gene3D" id="3.10.590.10">
    <property type="entry name" value="ph1033 like domains"/>
    <property type="match status" value="1"/>
</dbReference>
<feature type="compositionally biased region" description="Polar residues" evidence="2">
    <location>
        <begin position="355"/>
        <end position="374"/>
    </location>
</feature>
<protein>
    <recommendedName>
        <fullName evidence="1">YTH domain-containing family protein</fullName>
    </recommendedName>
</protein>
<comment type="similarity">
    <text evidence="1">Belongs to the YTHDF family.</text>
</comment>
<feature type="compositionally biased region" description="Basic and acidic residues" evidence="2">
    <location>
        <begin position="38"/>
        <end position="51"/>
    </location>
</feature>
<evidence type="ECO:0000313" key="5">
    <source>
        <dbReference type="Proteomes" id="UP001327560"/>
    </source>
</evidence>
<feature type="domain" description="YTH" evidence="3">
    <location>
        <begin position="394"/>
        <end position="462"/>
    </location>
</feature>
<dbReference type="InterPro" id="IPR045168">
    <property type="entry name" value="YTH_prot"/>
</dbReference>
<dbReference type="GO" id="GO:0061157">
    <property type="term" value="P:mRNA destabilization"/>
    <property type="evidence" value="ECO:0007669"/>
    <property type="project" value="TreeGrafter"/>
</dbReference>
<feature type="compositionally biased region" description="Polar residues" evidence="2">
    <location>
        <begin position="17"/>
        <end position="37"/>
    </location>
</feature>
<dbReference type="EMBL" id="CP136890">
    <property type="protein sequence ID" value="WOK92698.1"/>
    <property type="molecule type" value="Genomic_DNA"/>
</dbReference>
<gene>
    <name evidence="4" type="ORF">Cni_G01389</name>
</gene>
<dbReference type="GO" id="GO:1990247">
    <property type="term" value="F:N6-methyladenosine-containing RNA reader activity"/>
    <property type="evidence" value="ECO:0007669"/>
    <property type="project" value="UniProtKB-UniRule"/>
</dbReference>
<dbReference type="InterPro" id="IPR007275">
    <property type="entry name" value="YTH_domain"/>
</dbReference>
<feature type="region of interest" description="Disordered" evidence="2">
    <location>
        <begin position="1"/>
        <end position="52"/>
    </location>
</feature>
<dbReference type="GO" id="GO:0003729">
    <property type="term" value="F:mRNA binding"/>
    <property type="evidence" value="ECO:0007669"/>
    <property type="project" value="UniProtKB-UniRule"/>
</dbReference>
<dbReference type="PANTHER" id="PTHR12357:SF89">
    <property type="entry name" value="YTH DOMAIN-CONTAINING FAMILY PROTEIN"/>
    <property type="match status" value="1"/>
</dbReference>
<dbReference type="Proteomes" id="UP001327560">
    <property type="component" value="Chromosome 1"/>
</dbReference>
<organism evidence="4 5">
    <name type="scientific">Canna indica</name>
    <name type="common">Indian-shot</name>
    <dbReference type="NCBI Taxonomy" id="4628"/>
    <lineage>
        <taxon>Eukaryota</taxon>
        <taxon>Viridiplantae</taxon>
        <taxon>Streptophyta</taxon>
        <taxon>Embryophyta</taxon>
        <taxon>Tracheophyta</taxon>
        <taxon>Spermatophyta</taxon>
        <taxon>Magnoliopsida</taxon>
        <taxon>Liliopsida</taxon>
        <taxon>Zingiberales</taxon>
        <taxon>Cannaceae</taxon>
        <taxon>Canna</taxon>
    </lineage>
</organism>
<reference evidence="4 5" key="1">
    <citation type="submission" date="2023-10" db="EMBL/GenBank/DDBJ databases">
        <title>Chromosome-scale genome assembly provides insights into flower coloration mechanisms of Canna indica.</title>
        <authorList>
            <person name="Li C."/>
        </authorList>
    </citation>
    <scope>NUCLEOTIDE SEQUENCE [LARGE SCALE GENOMIC DNA]</scope>
    <source>
        <tissue evidence="4">Flower</tissue>
    </source>
</reference>
<evidence type="ECO:0000259" key="3">
    <source>
        <dbReference type="PROSITE" id="PS50882"/>
    </source>
</evidence>
<dbReference type="PROSITE" id="PS50882">
    <property type="entry name" value="YTH"/>
    <property type="match status" value="1"/>
</dbReference>
<evidence type="ECO:0000313" key="4">
    <source>
        <dbReference type="EMBL" id="WOK92698.1"/>
    </source>
</evidence>
<dbReference type="CDD" id="cd21134">
    <property type="entry name" value="YTH"/>
    <property type="match status" value="1"/>
</dbReference>
<sequence>MATQQAPDRIDSIEPLASSTTESEQKPNSIDNSSKQPSAKDEKVTISDVSHDSNTMDLARNAQGHFSSTDAVSEQNTVYPPNAFASQAHSFFYGGYENPIGDWENHSRFLNLEGLEIAPAGAYNENPSLLYHTGYGYSPQMPYGPYSPVTTPLPSISGDGHVYSTQQFQFPGTYYQQTAPPNMPYLSSPTPVPQADWTMPIDQQGAFPADTSNFNSQLFGPRPGYQLSYGSFGNDWLRSQDGTGSATPLLSPAASPQPVGALPFGQGSMPLTFGMGSQHQRSSYGFGSALSSVDRGYPHGSNSGTSFSSLGIKDRSFIATDKGRRRGMGSALLCNCNGTLDFLNEQNRGPRANRSKNQMTENNASLQNENNSSTARVDHNLYNSPDFVVDYKDAKFFIIKSYTEDNVHKSIKYGVWASTSNGNRKLDSAYREAKKKEDPCPVFLFFSVTPCYLLFALSSSST</sequence>